<organism evidence="2 3">
    <name type="scientific">Neolecta irregularis (strain DAH-3)</name>
    <dbReference type="NCBI Taxonomy" id="1198029"/>
    <lineage>
        <taxon>Eukaryota</taxon>
        <taxon>Fungi</taxon>
        <taxon>Dikarya</taxon>
        <taxon>Ascomycota</taxon>
        <taxon>Taphrinomycotina</taxon>
        <taxon>Neolectales</taxon>
        <taxon>Neolectaceae</taxon>
        <taxon>Neolecta</taxon>
    </lineage>
</organism>
<feature type="compositionally biased region" description="Basic and acidic residues" evidence="1">
    <location>
        <begin position="158"/>
        <end position="179"/>
    </location>
</feature>
<keyword evidence="3" id="KW-1185">Reference proteome</keyword>
<evidence type="ECO:0000313" key="3">
    <source>
        <dbReference type="Proteomes" id="UP000186594"/>
    </source>
</evidence>
<sequence>MSVETAHKRKIHIARLLRSPAVLGDRAMKCLTPVSMRSLNKGIRKRLGTLRKSKKAHRVEDPTSAMLMDEAVSFYSERNVNFRHHISVLSSSPLSQVETNPDGTTSNGRQKAVKKSMLDSFFSITFDNKINPPVETLQVYGLFKKELDNEIKSEEDERDHTSARKDSTMSSIHHEKVDRNPQLPSRLQKRAATHETHDSLGTFQGQYFNFSGSEEGVSEKNLSTPLSERHKDGYSPDSSRPDSGVKVSDSLKRDYEIYDLYLKLQKNPPTGYRHEEIDVSRMNDKQYFRHVFMLDYL</sequence>
<accession>A0A1U7LQG9</accession>
<protein>
    <submittedName>
        <fullName evidence="2">Uncharacterized protein</fullName>
    </submittedName>
</protein>
<dbReference type="EMBL" id="LXFE01000622">
    <property type="protein sequence ID" value="OLL24792.1"/>
    <property type="molecule type" value="Genomic_DNA"/>
</dbReference>
<feature type="region of interest" description="Disordered" evidence="1">
    <location>
        <begin position="214"/>
        <end position="247"/>
    </location>
</feature>
<name>A0A1U7LQG9_NEOID</name>
<feature type="compositionally biased region" description="Polar residues" evidence="1">
    <location>
        <begin position="92"/>
        <end position="109"/>
    </location>
</feature>
<dbReference type="Proteomes" id="UP000186594">
    <property type="component" value="Unassembled WGS sequence"/>
</dbReference>
<gene>
    <name evidence="2" type="ORF">NEOLI_004936</name>
</gene>
<comment type="caution">
    <text evidence="2">The sequence shown here is derived from an EMBL/GenBank/DDBJ whole genome shotgun (WGS) entry which is preliminary data.</text>
</comment>
<dbReference type="AlphaFoldDB" id="A0A1U7LQG9"/>
<feature type="region of interest" description="Disordered" evidence="1">
    <location>
        <begin position="151"/>
        <end position="198"/>
    </location>
</feature>
<reference evidence="2 3" key="1">
    <citation type="submission" date="2016-04" db="EMBL/GenBank/DDBJ databases">
        <title>Evolutionary innovation and constraint leading to complex multicellularity in the Ascomycota.</title>
        <authorList>
            <person name="Cisse O."/>
            <person name="Nguyen A."/>
            <person name="Hewitt D.A."/>
            <person name="Jedd G."/>
            <person name="Stajich J.E."/>
        </authorList>
    </citation>
    <scope>NUCLEOTIDE SEQUENCE [LARGE SCALE GENOMIC DNA]</scope>
    <source>
        <strain evidence="2 3">DAH-3</strain>
    </source>
</reference>
<evidence type="ECO:0000256" key="1">
    <source>
        <dbReference type="SAM" id="MobiDB-lite"/>
    </source>
</evidence>
<feature type="region of interest" description="Disordered" evidence="1">
    <location>
        <begin position="92"/>
        <end position="112"/>
    </location>
</feature>
<proteinExistence type="predicted"/>
<evidence type="ECO:0000313" key="2">
    <source>
        <dbReference type="EMBL" id="OLL24792.1"/>
    </source>
</evidence>